<dbReference type="PANTHER" id="PTHR40396">
    <property type="entry name" value="ATPASE-LIKE PROTEIN"/>
    <property type="match status" value="1"/>
</dbReference>
<dbReference type="PANTHER" id="PTHR40396:SF1">
    <property type="entry name" value="ATPASE AAA-TYPE CORE DOMAIN-CONTAINING PROTEIN"/>
    <property type="match status" value="1"/>
</dbReference>
<organism evidence="2 3">
    <name type="scientific">Catellatospora coxensis</name>
    <dbReference type="NCBI Taxonomy" id="310354"/>
    <lineage>
        <taxon>Bacteria</taxon>
        <taxon>Bacillati</taxon>
        <taxon>Actinomycetota</taxon>
        <taxon>Actinomycetes</taxon>
        <taxon>Micromonosporales</taxon>
        <taxon>Micromonosporaceae</taxon>
        <taxon>Catellatospora</taxon>
    </lineage>
</organism>
<dbReference type="RefSeq" id="WP_203699185.1">
    <property type="nucleotide sequence ID" value="NZ_BAAALC010000032.1"/>
</dbReference>
<keyword evidence="3" id="KW-1185">Reference proteome</keyword>
<dbReference type="AlphaFoldDB" id="A0A8J3L3T4"/>
<reference evidence="2 3" key="1">
    <citation type="submission" date="2021-01" db="EMBL/GenBank/DDBJ databases">
        <title>Whole genome shotgun sequence of Catellatospora coxensis NBRC 107359.</title>
        <authorList>
            <person name="Komaki H."/>
            <person name="Tamura T."/>
        </authorList>
    </citation>
    <scope>NUCLEOTIDE SEQUENCE [LARGE SCALE GENOMIC DNA]</scope>
    <source>
        <strain evidence="2 3">NBRC 107359</strain>
    </source>
</reference>
<dbReference type="Pfam" id="PF13304">
    <property type="entry name" value="AAA_21"/>
    <property type="match status" value="1"/>
</dbReference>
<name>A0A8J3L3T4_9ACTN</name>
<dbReference type="InterPro" id="IPR027417">
    <property type="entry name" value="P-loop_NTPase"/>
</dbReference>
<dbReference type="InterPro" id="IPR003959">
    <property type="entry name" value="ATPase_AAA_core"/>
</dbReference>
<dbReference type="EMBL" id="BONI01000123">
    <property type="protein sequence ID" value="GIG11233.1"/>
    <property type="molecule type" value="Genomic_DNA"/>
</dbReference>
<evidence type="ECO:0000313" key="3">
    <source>
        <dbReference type="Proteomes" id="UP000630887"/>
    </source>
</evidence>
<dbReference type="GO" id="GO:0016887">
    <property type="term" value="F:ATP hydrolysis activity"/>
    <property type="evidence" value="ECO:0007669"/>
    <property type="project" value="InterPro"/>
</dbReference>
<evidence type="ECO:0000259" key="1">
    <source>
        <dbReference type="Pfam" id="PF13304"/>
    </source>
</evidence>
<sequence>MLLSFRFGNHRSFRDEQHLNLTPVYDAGDERQALPVVGVFGANASGKSNLLHALSYMRLLAVRSDREVEPGYGLSREPFLLDPDTPKLPSRYVVDLSIGGVRHAYGFTIDGTRVLEEWAHYWPLGRRRVVFDRRGDSYKWGEESSDRPELARISEITAPTALFLSVAARFSKRREPYERQNDPLHDIYRWFLGLRMRQKINAYTLTYRVVPSPWPDHELDRGIVIDLLRAADIGIEDVRLKPPTQDSLFPESLIPADTNETVIRRRASFRDTDARNRQRLQFAHRGANGSVLFEFDQESTGTQQLLELAIDTAYVIRSGAVITVDEIDSSLHPMLTAKLINLFQNPRTNPKCAQLIFTSHDATLLGSFDGDEVLERDQIWFAEKDDHGASLLYPLSDFKPRKDENRQRRYLNGNYGGIPDLSSDLFEQALAARGIWDDDGATQ</sequence>
<dbReference type="SUPFAM" id="SSF52540">
    <property type="entry name" value="P-loop containing nucleoside triphosphate hydrolases"/>
    <property type="match status" value="1"/>
</dbReference>
<dbReference type="Proteomes" id="UP000630887">
    <property type="component" value="Unassembled WGS sequence"/>
</dbReference>
<gene>
    <name evidence="2" type="ORF">Cco03nite_79330</name>
</gene>
<comment type="caution">
    <text evidence="2">The sequence shown here is derived from an EMBL/GenBank/DDBJ whole genome shotgun (WGS) entry which is preliminary data.</text>
</comment>
<feature type="domain" description="ATPase AAA-type core" evidence="1">
    <location>
        <begin position="37"/>
        <end position="365"/>
    </location>
</feature>
<dbReference type="Gene3D" id="3.40.50.300">
    <property type="entry name" value="P-loop containing nucleotide triphosphate hydrolases"/>
    <property type="match status" value="2"/>
</dbReference>
<protein>
    <recommendedName>
        <fullName evidence="1">ATPase AAA-type core domain-containing protein</fullName>
    </recommendedName>
</protein>
<dbReference type="GO" id="GO:0005524">
    <property type="term" value="F:ATP binding"/>
    <property type="evidence" value="ECO:0007669"/>
    <property type="project" value="InterPro"/>
</dbReference>
<accession>A0A8J3L3T4</accession>
<evidence type="ECO:0000313" key="2">
    <source>
        <dbReference type="EMBL" id="GIG11233.1"/>
    </source>
</evidence>
<proteinExistence type="predicted"/>